<gene>
    <name evidence="1" type="ORF">J2S02_002544</name>
</gene>
<dbReference type="Proteomes" id="UP001232245">
    <property type="component" value="Unassembled WGS sequence"/>
</dbReference>
<name>A0ABT9Z1S8_9BACI</name>
<sequence length="57" mass="6511">MNSDTIIYNKVIKKLCILPQKIQQGIALTISFIPTLKFEAIKNLPSYVEFGEILKKD</sequence>
<protein>
    <submittedName>
        <fullName evidence="1">Uncharacterized protein</fullName>
    </submittedName>
</protein>
<evidence type="ECO:0000313" key="1">
    <source>
        <dbReference type="EMBL" id="MDQ0226199.1"/>
    </source>
</evidence>
<organism evidence="1 2">
    <name type="scientific">Metabacillus niabensis</name>
    <dbReference type="NCBI Taxonomy" id="324854"/>
    <lineage>
        <taxon>Bacteria</taxon>
        <taxon>Bacillati</taxon>
        <taxon>Bacillota</taxon>
        <taxon>Bacilli</taxon>
        <taxon>Bacillales</taxon>
        <taxon>Bacillaceae</taxon>
        <taxon>Metabacillus</taxon>
    </lineage>
</organism>
<accession>A0ABT9Z1S8</accession>
<proteinExistence type="predicted"/>
<reference evidence="1 2" key="1">
    <citation type="submission" date="2023-07" db="EMBL/GenBank/DDBJ databases">
        <title>Genomic Encyclopedia of Type Strains, Phase IV (KMG-IV): sequencing the most valuable type-strain genomes for metagenomic binning, comparative biology and taxonomic classification.</title>
        <authorList>
            <person name="Goeker M."/>
        </authorList>
    </citation>
    <scope>NUCLEOTIDE SEQUENCE [LARGE SCALE GENOMIC DNA]</scope>
    <source>
        <strain evidence="1 2">DSM 17723</strain>
    </source>
</reference>
<evidence type="ECO:0000313" key="2">
    <source>
        <dbReference type="Proteomes" id="UP001232245"/>
    </source>
</evidence>
<comment type="caution">
    <text evidence="1">The sequence shown here is derived from an EMBL/GenBank/DDBJ whole genome shotgun (WGS) entry which is preliminary data.</text>
</comment>
<dbReference type="RefSeq" id="WP_378999555.1">
    <property type="nucleotide sequence ID" value="NZ_JBHSNR010000016.1"/>
</dbReference>
<keyword evidence="2" id="KW-1185">Reference proteome</keyword>
<dbReference type="EMBL" id="JAUSTZ010000004">
    <property type="protein sequence ID" value="MDQ0226199.1"/>
    <property type="molecule type" value="Genomic_DNA"/>
</dbReference>